<geneLocation type="plasmid" evidence="4">
    <name>pRg502b</name>
</geneLocation>
<dbReference type="PANTHER" id="PTHR16305">
    <property type="entry name" value="TESTICULAR SOLUBLE ADENYLYL CYCLASE"/>
    <property type="match status" value="1"/>
</dbReference>
<dbReference type="SUPFAM" id="SSF55073">
    <property type="entry name" value="Nucleotide cyclase"/>
    <property type="match status" value="2"/>
</dbReference>
<evidence type="ECO:0000313" key="4">
    <source>
        <dbReference type="EMBL" id="EPE94773.1"/>
    </source>
</evidence>
<dbReference type="RefSeq" id="WP_016557867.1">
    <property type="nucleotide sequence ID" value="NZ_AEYE02000035.1"/>
</dbReference>
<comment type="caution">
    <text evidence="4">The sequence shown here is derived from an EMBL/GenBank/DDBJ whole genome shotgun (WGS) entry which is preliminary data.</text>
</comment>
<dbReference type="InterPro" id="IPR029787">
    <property type="entry name" value="Nucleotide_cyclase"/>
</dbReference>
<evidence type="ECO:0000256" key="2">
    <source>
        <dbReference type="ARBA" id="ARBA00022840"/>
    </source>
</evidence>
<name>S3I5F5_9HYPH</name>
<dbReference type="SMART" id="SM00044">
    <property type="entry name" value="CYCc"/>
    <property type="match status" value="1"/>
</dbReference>
<gene>
    <name evidence="4" type="ORF">RGCCGE502_29733</name>
</gene>
<dbReference type="GO" id="GO:0035556">
    <property type="term" value="P:intracellular signal transduction"/>
    <property type="evidence" value="ECO:0007669"/>
    <property type="project" value="InterPro"/>
</dbReference>
<dbReference type="Gene3D" id="3.40.50.300">
    <property type="entry name" value="P-loop containing nucleotide triphosphate hydrolases"/>
    <property type="match status" value="1"/>
</dbReference>
<dbReference type="PROSITE" id="PS50125">
    <property type="entry name" value="GUANYLATE_CYCLASE_2"/>
    <property type="match status" value="2"/>
</dbReference>
<reference evidence="4 5" key="1">
    <citation type="journal article" date="2012" name="J. Bacteriol.">
        <title>Genome sequence of Rhizobium grahamii CCGE502, a broad-host-range symbiont with low nodulation competitiveness in Phaseolus vulgaris.</title>
        <authorList>
            <person name="Althabegoiti M.J."/>
            <person name="Lozano L."/>
            <person name="Torres-Tejerizo G."/>
            <person name="Ormeno-Orrillo E."/>
            <person name="Rogel M.A."/>
            <person name="Gonzalez V."/>
            <person name="Martinez-Romero E."/>
        </authorList>
    </citation>
    <scope>NUCLEOTIDE SEQUENCE [LARGE SCALE GENOMIC DNA]</scope>
    <source>
        <strain evidence="4 5">CCGE 502</strain>
        <plasmid evidence="4">pRg502b</plasmid>
    </source>
</reference>
<dbReference type="CDD" id="cd07302">
    <property type="entry name" value="CHD"/>
    <property type="match status" value="2"/>
</dbReference>
<dbReference type="HOGENOM" id="CLU_004435_0_1_5"/>
<organism evidence="4 5">
    <name type="scientific">Rhizobium grahamii CCGE 502</name>
    <dbReference type="NCBI Taxonomy" id="990285"/>
    <lineage>
        <taxon>Bacteria</taxon>
        <taxon>Pseudomonadati</taxon>
        <taxon>Pseudomonadota</taxon>
        <taxon>Alphaproteobacteria</taxon>
        <taxon>Hyphomicrobiales</taxon>
        <taxon>Rhizobiaceae</taxon>
        <taxon>Rhizobium/Agrobacterium group</taxon>
        <taxon>Rhizobium</taxon>
    </lineage>
</organism>
<dbReference type="GO" id="GO:0009190">
    <property type="term" value="P:cyclic nucleotide biosynthetic process"/>
    <property type="evidence" value="ECO:0007669"/>
    <property type="project" value="InterPro"/>
</dbReference>
<evidence type="ECO:0000313" key="5">
    <source>
        <dbReference type="Proteomes" id="UP000014411"/>
    </source>
</evidence>
<feature type="domain" description="Guanylate cyclase" evidence="3">
    <location>
        <begin position="12"/>
        <end position="127"/>
    </location>
</feature>
<sequence>MPLPRVGRKLAAILVADVVGYSGLVEADETGTLSAVKHLRQSLMEPLFSEHHGRIVKVMGDGLIAEFNSVVDAVACAVTMQEKVADWQRPVNPERRIVLRIGINLGDVVVEDDDLLGDGINVAARLEQICPPGSVLITGSAYDQLLGKIDVDFEYAGEQQLKNISRPVKIYRMAARSDAATPLASRMREPSSDARKTVTILFADIVDSSRLGLTLDPEALRNLLARYFGEISAVVQRHGGFVDKYIGDAIMATFGVPLANEDDATRAVRAAAEMRERLADLNQQLEAGWGVRLANRIGINTGEVIAGGDLRGFLSVAGEAVNVAKRLEEAALPDEILIGRSTHRLVRDAVVVSPSGPRLLKHGDTITALVVRQVLPHAPGLARRFDSPFVGRERQRVLLETVFQNAVGDRTCHMVSVLGDAGVGKSRLVREFARGLPSDVTILHGNCLPYGEGITYWPLAEIVREFIRAEGLDTGEQLATMIEARLAGDEKAGLIAARVAGALGLGGAVQGTTEETAWAVRKLLEALARSSPLVVVVDDVHWAEPTFLDLLEHIADFSRDVPILLVCMARPELFDARPGWGAGKRNATSISLERLSDVECHTLISNLFGGAPLPAAAESRIFNAADGNALFAEELVAMLIDENYLRRAPDGWVSVSDLADLPVPSSINALLAARLERLPSLERAILRTAAVEGSVFHQGAVGELERSLLDGLENGLMALVRRDLIRPEAPTFPGDKAYRFRHVLIRDAAYRSLPKNARAELHEHFAAWLERTTADRLREFEEFVGYHLEQAFQYRTSLGPRDTHAASLAARAGERLEAAGRRALVRSDLPAAISLLERVLRLIPSDDTRRIVLLAELSGAQIESGRLDDAGRMLDEAEQLATATNNRSLIAHVSVQRQFLQLLLAKEDGVKNAEEAAIKAVPIFESLGDDLGLCRAHRLKAWLCFNGARGEAAAEAWERAAVHARRADDRHEYNEILTWIASSLWFGPTPAPEGISRCEAMRAEVTESPVSEAAILRQLASLNAIAGRFSVARDQIGKSNAAYADLGLTHTLYVASSEHEAVIELLAGNPAAAEKSARASYRALEEMGERAFRSTMAASLAAVLMEQGRDDEAEEFANLSSELAAIDDLVTQVRWRRVRARILARRAKIQDAEALARAAVEFAEKTDFINDKAVALVDLSYVLEAASRRSDAVGAAQAALRLYERKGNVVGAATTRRRVVDLDNA</sequence>
<dbReference type="InterPro" id="IPR041664">
    <property type="entry name" value="AAA_16"/>
</dbReference>
<dbReference type="InterPro" id="IPR001054">
    <property type="entry name" value="A/G_cyclase"/>
</dbReference>
<dbReference type="EMBL" id="AEYE02000035">
    <property type="protein sequence ID" value="EPE94773.1"/>
    <property type="molecule type" value="Genomic_DNA"/>
</dbReference>
<dbReference type="Gene3D" id="3.30.70.1230">
    <property type="entry name" value="Nucleotide cyclase"/>
    <property type="match status" value="2"/>
</dbReference>
<dbReference type="Pfam" id="PF13191">
    <property type="entry name" value="AAA_16"/>
    <property type="match status" value="1"/>
</dbReference>
<evidence type="ECO:0000259" key="3">
    <source>
        <dbReference type="PROSITE" id="PS50125"/>
    </source>
</evidence>
<dbReference type="InterPro" id="IPR027417">
    <property type="entry name" value="P-loop_NTPase"/>
</dbReference>
<dbReference type="Gene3D" id="1.25.40.10">
    <property type="entry name" value="Tetratricopeptide repeat domain"/>
    <property type="match status" value="2"/>
</dbReference>
<keyword evidence="1" id="KW-0547">Nucleotide-binding</keyword>
<dbReference type="InterPro" id="IPR011990">
    <property type="entry name" value="TPR-like_helical_dom_sf"/>
</dbReference>
<dbReference type="SUPFAM" id="SSF48452">
    <property type="entry name" value="TPR-like"/>
    <property type="match status" value="2"/>
</dbReference>
<dbReference type="PANTHER" id="PTHR16305:SF28">
    <property type="entry name" value="GUANYLATE CYCLASE DOMAIN-CONTAINING PROTEIN"/>
    <property type="match status" value="1"/>
</dbReference>
<keyword evidence="4" id="KW-0614">Plasmid</keyword>
<proteinExistence type="predicted"/>
<dbReference type="GO" id="GO:0005737">
    <property type="term" value="C:cytoplasm"/>
    <property type="evidence" value="ECO:0007669"/>
    <property type="project" value="TreeGrafter"/>
</dbReference>
<dbReference type="SUPFAM" id="SSF52540">
    <property type="entry name" value="P-loop containing nucleoside triphosphate hydrolases"/>
    <property type="match status" value="1"/>
</dbReference>
<dbReference type="AlphaFoldDB" id="S3I5F5"/>
<dbReference type="GO" id="GO:0004016">
    <property type="term" value="F:adenylate cyclase activity"/>
    <property type="evidence" value="ECO:0007669"/>
    <property type="project" value="UniProtKB-ARBA"/>
</dbReference>
<accession>S3I5F5</accession>
<dbReference type="GO" id="GO:0005524">
    <property type="term" value="F:ATP binding"/>
    <property type="evidence" value="ECO:0007669"/>
    <property type="project" value="UniProtKB-KW"/>
</dbReference>
<dbReference type="Pfam" id="PF00211">
    <property type="entry name" value="Guanylate_cyc"/>
    <property type="match status" value="2"/>
</dbReference>
<keyword evidence="5" id="KW-1185">Reference proteome</keyword>
<dbReference type="Proteomes" id="UP000014411">
    <property type="component" value="Unassembled WGS sequence"/>
</dbReference>
<keyword evidence="2" id="KW-0067">ATP-binding</keyword>
<protein>
    <submittedName>
        <fullName evidence="4">Guanylate cyclase</fullName>
    </submittedName>
</protein>
<evidence type="ECO:0000256" key="1">
    <source>
        <dbReference type="ARBA" id="ARBA00022741"/>
    </source>
</evidence>
<feature type="domain" description="Guanylate cyclase" evidence="3">
    <location>
        <begin position="199"/>
        <end position="328"/>
    </location>
</feature>